<dbReference type="Proteomes" id="UP000243589">
    <property type="component" value="Unassembled WGS sequence"/>
</dbReference>
<dbReference type="AlphaFoldDB" id="A0A150H5R2"/>
<dbReference type="GO" id="GO:0032259">
    <property type="term" value="P:methylation"/>
    <property type="evidence" value="ECO:0007669"/>
    <property type="project" value="UniProtKB-KW"/>
</dbReference>
<keyword evidence="3" id="KW-0808">Transferase</keyword>
<evidence type="ECO:0000313" key="3">
    <source>
        <dbReference type="EMBL" id="KXZ57355.1"/>
    </source>
</evidence>
<sequence>MDFARAFPAATTLSVPRELLADIRDARLAKLLAGEIDEAEYESDMRAARLSAYRRLSDDGLYEPHAIPADFAHGSVLVSTAIVLGLIGGSTSHVSLRAELDLEAPAGLSGAAAPVAGSVRPGRLFDLRAEAHDEEGIDVRPVLAGPASVIRAFAPGIADDAAGQGWVDVLASAYSEVLRLLAADGTVWVQIDERFGEPGEPGDAVGQLAGRVWEIIANLEVDAARPRIFAVGAPHGTAVEAVLVETAEAAEQCGDAKAVLGLGDDPEAATAALISVGAQFRTAVAGTAEEARAAVLRLVMG</sequence>
<dbReference type="EC" id="2.1.1.14" evidence="3"/>
<dbReference type="Pfam" id="PF08267">
    <property type="entry name" value="Meth_synt_1"/>
    <property type="match status" value="1"/>
</dbReference>
<dbReference type="RefSeq" id="WP_062022756.1">
    <property type="nucleotide sequence ID" value="NZ_LQQC01000012.1"/>
</dbReference>
<dbReference type="InterPro" id="IPR038071">
    <property type="entry name" value="UROD/MetE-like_sf"/>
</dbReference>
<evidence type="ECO:0000259" key="2">
    <source>
        <dbReference type="Pfam" id="PF08267"/>
    </source>
</evidence>
<dbReference type="InterPro" id="IPR013215">
    <property type="entry name" value="Cbl-indep_Met_Synth_N"/>
</dbReference>
<dbReference type="SUPFAM" id="SSF51726">
    <property type="entry name" value="UROD/MetE-like"/>
    <property type="match status" value="1"/>
</dbReference>
<keyword evidence="1" id="KW-0677">Repeat</keyword>
<organism evidence="3 4">
    <name type="scientific">Brevibacterium ravenspurgense</name>
    <dbReference type="NCBI Taxonomy" id="479117"/>
    <lineage>
        <taxon>Bacteria</taxon>
        <taxon>Bacillati</taxon>
        <taxon>Actinomycetota</taxon>
        <taxon>Actinomycetes</taxon>
        <taxon>Micrococcales</taxon>
        <taxon>Brevibacteriaceae</taxon>
        <taxon>Brevibacterium</taxon>
    </lineage>
</organism>
<dbReference type="GO" id="GO:0008270">
    <property type="term" value="F:zinc ion binding"/>
    <property type="evidence" value="ECO:0007669"/>
    <property type="project" value="InterPro"/>
</dbReference>
<evidence type="ECO:0000313" key="4">
    <source>
        <dbReference type="Proteomes" id="UP000243589"/>
    </source>
</evidence>
<evidence type="ECO:0000256" key="1">
    <source>
        <dbReference type="ARBA" id="ARBA00022737"/>
    </source>
</evidence>
<comment type="caution">
    <text evidence="3">The sequence shown here is derived from an EMBL/GenBank/DDBJ whole genome shotgun (WGS) entry which is preliminary data.</text>
</comment>
<proteinExistence type="predicted"/>
<dbReference type="PATRIC" id="fig|479117.4.peg.1858"/>
<protein>
    <submittedName>
        <fullName evidence="3">5-methyltetrahydropteroyltriglutamate--homocysteine methyltransferase</fullName>
        <ecNumber evidence="3">2.1.1.14</ecNumber>
    </submittedName>
</protein>
<dbReference type="GO" id="GO:0008652">
    <property type="term" value="P:amino acid biosynthetic process"/>
    <property type="evidence" value="ECO:0007669"/>
    <property type="project" value="InterPro"/>
</dbReference>
<feature type="domain" description="Cobalamin-independent methionine synthase MetE N-terminal" evidence="2">
    <location>
        <begin position="123"/>
        <end position="193"/>
    </location>
</feature>
<dbReference type="GO" id="GO:0003871">
    <property type="term" value="F:5-methyltetrahydropteroyltriglutamate-homocysteine S-methyltransferase activity"/>
    <property type="evidence" value="ECO:0007669"/>
    <property type="project" value="UniProtKB-EC"/>
</dbReference>
<keyword evidence="3" id="KW-0489">Methyltransferase</keyword>
<dbReference type="Gene3D" id="3.20.20.210">
    <property type="match status" value="1"/>
</dbReference>
<accession>A0A150H5R2</accession>
<keyword evidence="4" id="KW-1185">Reference proteome</keyword>
<gene>
    <name evidence="3" type="primary">metE_2</name>
    <name evidence="3" type="ORF">Bravens_01875</name>
</gene>
<dbReference type="EMBL" id="LQQC01000012">
    <property type="protein sequence ID" value="KXZ57355.1"/>
    <property type="molecule type" value="Genomic_DNA"/>
</dbReference>
<reference evidence="3 4" key="1">
    <citation type="submission" date="2016-01" db="EMBL/GenBank/DDBJ databases">
        <title>Use of Whole Genome Sequencing to ascertain that Brevibacterium massiliense (Roux, Raoult 2009) is a later heterotypic synonym of Brevibacterium ravenspurgense (Mages 2008).</title>
        <authorList>
            <person name="Bernier A.-M."/>
            <person name="Burdz T."/>
            <person name="Huynh C."/>
            <person name="Pachecho A.L."/>
            <person name="Wiebe D."/>
            <person name="Bonner C."/>
            <person name="Bernard K."/>
        </authorList>
    </citation>
    <scope>NUCLEOTIDE SEQUENCE [LARGE SCALE GENOMIC DNA]</scope>
    <source>
        <strain evidence="3 4">CCUG56047</strain>
    </source>
</reference>
<name>A0A150H5R2_9MICO</name>